<dbReference type="InterPro" id="IPR027417">
    <property type="entry name" value="P-loop_NTPase"/>
</dbReference>
<dbReference type="Pfam" id="PF05707">
    <property type="entry name" value="Zot"/>
    <property type="match status" value="1"/>
</dbReference>
<proteinExistence type="predicted"/>
<accession>A0ABY4T7I8</accession>
<evidence type="ECO:0000259" key="2">
    <source>
        <dbReference type="Pfam" id="PF05707"/>
    </source>
</evidence>
<name>A0ABY4T7I8_9GAMM</name>
<evidence type="ECO:0000313" key="4">
    <source>
        <dbReference type="Proteomes" id="UP001056681"/>
    </source>
</evidence>
<reference evidence="3" key="1">
    <citation type="submission" date="2020-10" db="EMBL/GenBank/DDBJ databases">
        <title>Whole-genome sequence of Luteibacter sp. EIF3.</title>
        <authorList>
            <person name="Friedrich I."/>
            <person name="Hertel R."/>
            <person name="Daniel R."/>
        </authorList>
    </citation>
    <scope>NUCLEOTIDE SEQUENCE</scope>
    <source>
        <strain evidence="3">EIF3</strain>
    </source>
</reference>
<protein>
    <recommendedName>
        <fullName evidence="2">Zona occludens toxin N-terminal domain-containing protein</fullName>
    </recommendedName>
</protein>
<dbReference type="Gene3D" id="3.40.50.300">
    <property type="entry name" value="P-loop containing nucleotide triphosphate hydrolases"/>
    <property type="match status" value="1"/>
</dbReference>
<feature type="compositionally biased region" description="Basic and acidic residues" evidence="1">
    <location>
        <begin position="405"/>
        <end position="420"/>
    </location>
</feature>
<gene>
    <name evidence="3" type="ORF">IM816_08865</name>
</gene>
<keyword evidence="4" id="KW-1185">Reference proteome</keyword>
<dbReference type="Proteomes" id="UP001056681">
    <property type="component" value="Chromosome"/>
</dbReference>
<dbReference type="InterPro" id="IPR008900">
    <property type="entry name" value="Zot_N"/>
</dbReference>
<dbReference type="RefSeq" id="WP_250340621.1">
    <property type="nucleotide sequence ID" value="NZ_CP063231.1"/>
</dbReference>
<organism evidence="3 4">
    <name type="scientific">Luteibacter flocculans</name>
    <dbReference type="NCBI Taxonomy" id="2780091"/>
    <lineage>
        <taxon>Bacteria</taxon>
        <taxon>Pseudomonadati</taxon>
        <taxon>Pseudomonadota</taxon>
        <taxon>Gammaproteobacteria</taxon>
        <taxon>Lysobacterales</taxon>
        <taxon>Rhodanobacteraceae</taxon>
        <taxon>Luteibacter</taxon>
    </lineage>
</organism>
<evidence type="ECO:0000313" key="3">
    <source>
        <dbReference type="EMBL" id="URL60169.1"/>
    </source>
</evidence>
<feature type="compositionally biased region" description="Low complexity" evidence="1">
    <location>
        <begin position="395"/>
        <end position="404"/>
    </location>
</feature>
<feature type="region of interest" description="Disordered" evidence="1">
    <location>
        <begin position="395"/>
        <end position="425"/>
    </location>
</feature>
<dbReference type="EMBL" id="CP063231">
    <property type="protein sequence ID" value="URL60169.1"/>
    <property type="molecule type" value="Genomic_DNA"/>
</dbReference>
<feature type="domain" description="Zona occludens toxin N-terminal" evidence="2">
    <location>
        <begin position="1"/>
        <end position="206"/>
    </location>
</feature>
<evidence type="ECO:0000256" key="1">
    <source>
        <dbReference type="SAM" id="MobiDB-lite"/>
    </source>
</evidence>
<sequence length="442" mass="48184">MLVFNEGVPRSGKSYDAVKSHILPALKKGRTVYARLNGLDHDKIAAHLKMDVQTVRDKLICVPTGKVVETFQAVRPAANDGEPGSDAWSIPTHLQNALFVIDEVHEFYVTGRAPLPEPVEQFFALHGQNGMDGVIMTQAYKRLHAVIRARIERKNQFQKLTAVGFKNRYRVRYFVTIAPDKYERVGGDTFKYDASIFPLYSGYAAGANNVDVYDGGGKSVWSKLARPLLVAGVALFFAVPVLWKFVHGDVKLVKSPPPAHMATTQAATPAVVAPDAPASVKSAMLPTGQHGSFDTKGMPAEVAYVFEMSQQARPRVAAVIEGSRGAVGIIEWREDQSHVLERMTFDELRSMGVAVEVKPYGVKISWEKQVIVATRWPVDMPGTIAADMRSSSSVAASVTPSVSEPSHDAAKASEKAKWGDRPTNVAYVPPELTTVSAIGSDR</sequence>